<name>A0A1I8BT14_MELHA</name>
<proteinExistence type="predicted"/>
<dbReference type="WBParaSite" id="MhA1_Contig546.frz3.gene10">
    <property type="protein sequence ID" value="MhA1_Contig546.frz3.gene10"/>
    <property type="gene ID" value="MhA1_Contig546.frz3.gene10"/>
</dbReference>
<sequence length="110" mass="13114">MEETFSSLKINAVEQKTVEGTAEFWDCPWHPSIKDINEIIKNGEKLDLSIFWVFLDHNYELSTWCDQCRETVFDMDQNEIIKFLDVNTYSYKFFVCSDCAQIIKYATFHY</sequence>
<organism evidence="1 2">
    <name type="scientific">Meloidogyne hapla</name>
    <name type="common">Root-knot nematode worm</name>
    <dbReference type="NCBI Taxonomy" id="6305"/>
    <lineage>
        <taxon>Eukaryota</taxon>
        <taxon>Metazoa</taxon>
        <taxon>Ecdysozoa</taxon>
        <taxon>Nematoda</taxon>
        <taxon>Chromadorea</taxon>
        <taxon>Rhabditida</taxon>
        <taxon>Tylenchina</taxon>
        <taxon>Tylenchomorpha</taxon>
        <taxon>Tylenchoidea</taxon>
        <taxon>Meloidogynidae</taxon>
        <taxon>Meloidogyninae</taxon>
        <taxon>Meloidogyne</taxon>
    </lineage>
</organism>
<accession>A0A1I8BT14</accession>
<dbReference type="Proteomes" id="UP000095281">
    <property type="component" value="Unplaced"/>
</dbReference>
<reference evidence="2" key="1">
    <citation type="submission" date="2016-11" db="UniProtKB">
        <authorList>
            <consortium name="WormBaseParasite"/>
        </authorList>
    </citation>
    <scope>IDENTIFICATION</scope>
</reference>
<evidence type="ECO:0000313" key="1">
    <source>
        <dbReference type="Proteomes" id="UP000095281"/>
    </source>
</evidence>
<dbReference type="AlphaFoldDB" id="A0A1I8BT14"/>
<protein>
    <submittedName>
        <fullName evidence="2">Thioredoxin domain-containing protein 17</fullName>
    </submittedName>
</protein>
<keyword evidence="1" id="KW-1185">Reference proteome</keyword>
<evidence type="ECO:0000313" key="2">
    <source>
        <dbReference type="WBParaSite" id="MhA1_Contig546.frz3.gene10"/>
    </source>
</evidence>